<sequence>MGSPPSKVYIVMHSDPAGATVVLGVFAVLQDANDECFSRARAEDVMLTSESSTTGPSRDHIVPVEPMRWDTADGVSCWVQGFDVIPRRIVNPDII</sequence>
<proteinExistence type="predicted"/>
<organism evidence="1 2">
    <name type="scientific">Hapsidospora chrysogenum (strain ATCC 11550 / CBS 779.69 / DSM 880 / IAM 14645 / JCM 23072 / IMI 49137)</name>
    <name type="common">Acremonium chrysogenum</name>
    <dbReference type="NCBI Taxonomy" id="857340"/>
    <lineage>
        <taxon>Eukaryota</taxon>
        <taxon>Fungi</taxon>
        <taxon>Dikarya</taxon>
        <taxon>Ascomycota</taxon>
        <taxon>Pezizomycotina</taxon>
        <taxon>Sordariomycetes</taxon>
        <taxon>Hypocreomycetidae</taxon>
        <taxon>Hypocreales</taxon>
        <taxon>Bionectriaceae</taxon>
        <taxon>Hapsidospora</taxon>
    </lineage>
</organism>
<gene>
    <name evidence="1" type="ORF">ACRE_041380</name>
</gene>
<protein>
    <submittedName>
        <fullName evidence="1">Uncharacterized protein</fullName>
    </submittedName>
</protein>
<dbReference type="OrthoDB" id="5058048at2759"/>
<dbReference type="HOGENOM" id="CLU_2292089_0_0_1"/>
<keyword evidence="2" id="KW-1185">Reference proteome</keyword>
<evidence type="ECO:0000313" key="2">
    <source>
        <dbReference type="Proteomes" id="UP000029964"/>
    </source>
</evidence>
<reference evidence="2" key="1">
    <citation type="journal article" date="2014" name="Genome Announc.">
        <title>Genome sequence and annotation of Acremonium chrysogenum, producer of the beta-lactam antibiotic cephalosporin C.</title>
        <authorList>
            <person name="Terfehr D."/>
            <person name="Dahlmann T.A."/>
            <person name="Specht T."/>
            <person name="Zadra I."/>
            <person name="Kuernsteiner H."/>
            <person name="Kueck U."/>
        </authorList>
    </citation>
    <scope>NUCLEOTIDE SEQUENCE [LARGE SCALE GENOMIC DNA]</scope>
    <source>
        <strain evidence="2">ATCC 11550 / CBS 779.69 / DSM 880 / IAM 14645 / JCM 23072 / IMI 49137</strain>
    </source>
</reference>
<name>A0A086T6Q7_HAPC1</name>
<evidence type="ECO:0000313" key="1">
    <source>
        <dbReference type="EMBL" id="KFH45039.1"/>
    </source>
</evidence>
<comment type="caution">
    <text evidence="1">The sequence shown here is derived from an EMBL/GenBank/DDBJ whole genome shotgun (WGS) entry which is preliminary data.</text>
</comment>
<dbReference type="EMBL" id="JPKY01000038">
    <property type="protein sequence ID" value="KFH45039.1"/>
    <property type="molecule type" value="Genomic_DNA"/>
</dbReference>
<accession>A0A086T6Q7</accession>
<dbReference type="AlphaFoldDB" id="A0A086T6Q7"/>
<dbReference type="Proteomes" id="UP000029964">
    <property type="component" value="Unassembled WGS sequence"/>
</dbReference>